<evidence type="ECO:0000256" key="1">
    <source>
        <dbReference type="SAM" id="MobiDB-lite"/>
    </source>
</evidence>
<reference evidence="2 3" key="1">
    <citation type="submission" date="2013-08" db="EMBL/GenBank/DDBJ databases">
        <title>The genome sequence of Knoellia aerolata.</title>
        <authorList>
            <person name="Zhu W."/>
            <person name="Wang G."/>
        </authorList>
    </citation>
    <scope>NUCLEOTIDE SEQUENCE [LARGE SCALE GENOMIC DNA]</scope>
    <source>
        <strain evidence="2 3">DSM 18566</strain>
    </source>
</reference>
<organism evidence="2 3">
    <name type="scientific">Knoellia aerolata DSM 18566</name>
    <dbReference type="NCBI Taxonomy" id="1385519"/>
    <lineage>
        <taxon>Bacteria</taxon>
        <taxon>Bacillati</taxon>
        <taxon>Actinomycetota</taxon>
        <taxon>Actinomycetes</taxon>
        <taxon>Micrococcales</taxon>
        <taxon>Intrasporangiaceae</taxon>
        <taxon>Knoellia</taxon>
    </lineage>
</organism>
<keyword evidence="3" id="KW-1185">Reference proteome</keyword>
<dbReference type="EMBL" id="AVPL01000011">
    <property type="protein sequence ID" value="KGN41845.1"/>
    <property type="molecule type" value="Genomic_DNA"/>
</dbReference>
<dbReference type="Proteomes" id="UP000030013">
    <property type="component" value="Unassembled WGS sequence"/>
</dbReference>
<protein>
    <submittedName>
        <fullName evidence="2">Uncharacterized protein</fullName>
    </submittedName>
</protein>
<sequence length="85" mass="8936">MVAVGEAGQVTDLDQEPCGAGGADAVQAQQRSPVAATRVLSSLSAAFLRVWIRSRSAASSAATRLAPRYQQLPPVTRPPTSHHTR</sequence>
<evidence type="ECO:0000313" key="3">
    <source>
        <dbReference type="Proteomes" id="UP000030013"/>
    </source>
</evidence>
<name>A0A0A0JWM2_9MICO</name>
<comment type="caution">
    <text evidence="2">The sequence shown here is derived from an EMBL/GenBank/DDBJ whole genome shotgun (WGS) entry which is preliminary data.</text>
</comment>
<evidence type="ECO:0000313" key="2">
    <source>
        <dbReference type="EMBL" id="KGN41845.1"/>
    </source>
</evidence>
<accession>A0A0A0JWM2</accession>
<proteinExistence type="predicted"/>
<feature type="region of interest" description="Disordered" evidence="1">
    <location>
        <begin position="1"/>
        <end position="31"/>
    </location>
</feature>
<dbReference type="AlphaFoldDB" id="A0A0A0JWM2"/>
<feature type="region of interest" description="Disordered" evidence="1">
    <location>
        <begin position="59"/>
        <end position="85"/>
    </location>
</feature>
<gene>
    <name evidence="2" type="ORF">N801_03965</name>
</gene>